<comment type="caution">
    <text evidence="2">The sequence shown here is derived from an EMBL/GenBank/DDBJ whole genome shotgun (WGS) entry which is preliminary data.</text>
</comment>
<evidence type="ECO:0000256" key="1">
    <source>
        <dbReference type="SAM" id="Phobius"/>
    </source>
</evidence>
<dbReference type="EMBL" id="JAEUBG010001585">
    <property type="protein sequence ID" value="KAH3686163.1"/>
    <property type="molecule type" value="Genomic_DNA"/>
</dbReference>
<organism evidence="2 3">
    <name type="scientific">Wickerhamomyces pijperi</name>
    <name type="common">Yeast</name>
    <name type="synonym">Pichia pijperi</name>
    <dbReference type="NCBI Taxonomy" id="599730"/>
    <lineage>
        <taxon>Eukaryota</taxon>
        <taxon>Fungi</taxon>
        <taxon>Dikarya</taxon>
        <taxon>Ascomycota</taxon>
        <taxon>Saccharomycotina</taxon>
        <taxon>Saccharomycetes</taxon>
        <taxon>Phaffomycetales</taxon>
        <taxon>Wickerhamomycetaceae</taxon>
        <taxon>Wickerhamomyces</taxon>
    </lineage>
</organism>
<evidence type="ECO:0000313" key="2">
    <source>
        <dbReference type="EMBL" id="KAH3686163.1"/>
    </source>
</evidence>
<sequence>MATLTGNPDVDYVLTIIFSLIQTSITTAIQYIQLFLVTYPDIAGVLFITIGAVLVFLILKNLFRMIYNLIITLIKVVFVSCIVFTGVWIYYRGVENMLSDSKVLVGYAATMDGSYLKAYGGALNALKTNIDAFSQFAKDVIHDEL</sequence>
<reference evidence="2" key="2">
    <citation type="submission" date="2021-01" db="EMBL/GenBank/DDBJ databases">
        <authorList>
            <person name="Schikora-Tamarit M.A."/>
        </authorList>
    </citation>
    <scope>NUCLEOTIDE SEQUENCE</scope>
    <source>
        <strain evidence="2">CBS2887</strain>
    </source>
</reference>
<keyword evidence="1" id="KW-1133">Transmembrane helix</keyword>
<proteinExistence type="predicted"/>
<keyword evidence="3" id="KW-1185">Reference proteome</keyword>
<accession>A0A9P8TNJ4</accession>
<feature type="transmembrane region" description="Helical" evidence="1">
    <location>
        <begin position="66"/>
        <end position="91"/>
    </location>
</feature>
<keyword evidence="1" id="KW-0472">Membrane</keyword>
<gene>
    <name evidence="2" type="ORF">WICPIJ_002872</name>
</gene>
<protein>
    <submittedName>
        <fullName evidence="2">Uncharacterized protein</fullName>
    </submittedName>
</protein>
<evidence type="ECO:0000313" key="3">
    <source>
        <dbReference type="Proteomes" id="UP000774326"/>
    </source>
</evidence>
<dbReference type="Proteomes" id="UP000774326">
    <property type="component" value="Unassembled WGS sequence"/>
</dbReference>
<dbReference type="OrthoDB" id="10459931at2759"/>
<dbReference type="InterPro" id="IPR024316">
    <property type="entry name" value="APQ12"/>
</dbReference>
<keyword evidence="1" id="KW-0812">Transmembrane</keyword>
<dbReference type="Pfam" id="PF12716">
    <property type="entry name" value="Apq12"/>
    <property type="match status" value="1"/>
</dbReference>
<name>A0A9P8TNJ4_WICPI</name>
<feature type="transmembrane region" description="Helical" evidence="1">
    <location>
        <begin position="42"/>
        <end position="59"/>
    </location>
</feature>
<feature type="transmembrane region" description="Helical" evidence="1">
    <location>
        <begin position="12"/>
        <end position="36"/>
    </location>
</feature>
<dbReference type="AlphaFoldDB" id="A0A9P8TNJ4"/>
<reference evidence="2" key="1">
    <citation type="journal article" date="2021" name="Open Biol.">
        <title>Shared evolutionary footprints suggest mitochondrial oxidative damage underlies multiple complex I losses in fungi.</title>
        <authorList>
            <person name="Schikora-Tamarit M.A."/>
            <person name="Marcet-Houben M."/>
            <person name="Nosek J."/>
            <person name="Gabaldon T."/>
        </authorList>
    </citation>
    <scope>NUCLEOTIDE SEQUENCE</scope>
    <source>
        <strain evidence="2">CBS2887</strain>
    </source>
</reference>